<dbReference type="InterPro" id="IPR013324">
    <property type="entry name" value="RNA_pol_sigma_r3/r4-like"/>
</dbReference>
<dbReference type="SUPFAM" id="SSF88659">
    <property type="entry name" value="Sigma3 and sigma4 domains of RNA polymerase sigma factors"/>
    <property type="match status" value="1"/>
</dbReference>
<evidence type="ECO:0000256" key="4">
    <source>
        <dbReference type="ARBA" id="ARBA00023125"/>
    </source>
</evidence>
<keyword evidence="5 6" id="KW-0804">Transcription</keyword>
<gene>
    <name evidence="9" type="ORF">SAMN05444408_11468</name>
</gene>
<dbReference type="NCBIfam" id="TIGR02937">
    <property type="entry name" value="sigma70-ECF"/>
    <property type="match status" value="1"/>
</dbReference>
<keyword evidence="3 6" id="KW-0731">Sigma factor</keyword>
<evidence type="ECO:0000256" key="2">
    <source>
        <dbReference type="ARBA" id="ARBA00023015"/>
    </source>
</evidence>
<protein>
    <recommendedName>
        <fullName evidence="6">RNA polymerase sigma factor</fullName>
    </recommendedName>
</protein>
<dbReference type="STRING" id="1302685.SAMN05444408_11468"/>
<accession>A0A1M5APP9</accession>
<feature type="domain" description="RNA polymerase sigma factor 70 region 4 type 2" evidence="8">
    <location>
        <begin position="136"/>
        <end position="186"/>
    </location>
</feature>
<dbReference type="Proteomes" id="UP000184236">
    <property type="component" value="Unassembled WGS sequence"/>
</dbReference>
<keyword evidence="10" id="KW-1185">Reference proteome</keyword>
<organism evidence="9 10">
    <name type="scientific">Chryseobacterium takakiae</name>
    <dbReference type="NCBI Taxonomy" id="1302685"/>
    <lineage>
        <taxon>Bacteria</taxon>
        <taxon>Pseudomonadati</taxon>
        <taxon>Bacteroidota</taxon>
        <taxon>Flavobacteriia</taxon>
        <taxon>Flavobacteriales</taxon>
        <taxon>Weeksellaceae</taxon>
        <taxon>Chryseobacterium group</taxon>
        <taxon>Chryseobacterium</taxon>
    </lineage>
</organism>
<keyword evidence="2 6" id="KW-0805">Transcription regulation</keyword>
<dbReference type="Pfam" id="PF08281">
    <property type="entry name" value="Sigma70_r4_2"/>
    <property type="match status" value="1"/>
</dbReference>
<evidence type="ECO:0000259" key="7">
    <source>
        <dbReference type="Pfam" id="PF04542"/>
    </source>
</evidence>
<dbReference type="PANTHER" id="PTHR43133:SF8">
    <property type="entry name" value="RNA POLYMERASE SIGMA FACTOR HI_1459-RELATED"/>
    <property type="match status" value="1"/>
</dbReference>
<dbReference type="InterPro" id="IPR039425">
    <property type="entry name" value="RNA_pol_sigma-70-like"/>
</dbReference>
<dbReference type="InterPro" id="IPR007627">
    <property type="entry name" value="RNA_pol_sigma70_r2"/>
</dbReference>
<reference evidence="10" key="1">
    <citation type="submission" date="2016-11" db="EMBL/GenBank/DDBJ databases">
        <authorList>
            <person name="Varghese N."/>
            <person name="Submissions S."/>
        </authorList>
    </citation>
    <scope>NUCLEOTIDE SEQUENCE [LARGE SCALE GENOMIC DNA]</scope>
    <source>
        <strain evidence="10">DSM 26898</strain>
    </source>
</reference>
<dbReference type="GO" id="GO:0016987">
    <property type="term" value="F:sigma factor activity"/>
    <property type="evidence" value="ECO:0007669"/>
    <property type="project" value="UniProtKB-KW"/>
</dbReference>
<dbReference type="PROSITE" id="PS01063">
    <property type="entry name" value="SIGMA70_ECF"/>
    <property type="match status" value="1"/>
</dbReference>
<dbReference type="InterPro" id="IPR013325">
    <property type="entry name" value="RNA_pol_sigma_r2"/>
</dbReference>
<evidence type="ECO:0000256" key="6">
    <source>
        <dbReference type="RuleBase" id="RU000716"/>
    </source>
</evidence>
<dbReference type="Gene3D" id="1.10.1740.10">
    <property type="match status" value="1"/>
</dbReference>
<dbReference type="InterPro" id="IPR000838">
    <property type="entry name" value="RNA_pol_sigma70_ECF_CS"/>
</dbReference>
<dbReference type="PANTHER" id="PTHR43133">
    <property type="entry name" value="RNA POLYMERASE ECF-TYPE SIGMA FACTO"/>
    <property type="match status" value="1"/>
</dbReference>
<dbReference type="AlphaFoldDB" id="A0A1M5APP9"/>
<keyword evidence="4 6" id="KW-0238">DNA-binding</keyword>
<dbReference type="GO" id="GO:0006352">
    <property type="term" value="P:DNA-templated transcription initiation"/>
    <property type="evidence" value="ECO:0007669"/>
    <property type="project" value="InterPro"/>
</dbReference>
<evidence type="ECO:0000313" key="9">
    <source>
        <dbReference type="EMBL" id="SHF32155.1"/>
    </source>
</evidence>
<dbReference type="GO" id="GO:0003677">
    <property type="term" value="F:DNA binding"/>
    <property type="evidence" value="ECO:0007669"/>
    <property type="project" value="UniProtKB-KW"/>
</dbReference>
<evidence type="ECO:0000256" key="1">
    <source>
        <dbReference type="ARBA" id="ARBA00010641"/>
    </source>
</evidence>
<proteinExistence type="inferred from homology"/>
<name>A0A1M5APP9_9FLAO</name>
<dbReference type="InterPro" id="IPR014284">
    <property type="entry name" value="RNA_pol_sigma-70_dom"/>
</dbReference>
<feature type="domain" description="RNA polymerase sigma-70 region 2" evidence="7">
    <location>
        <begin position="26"/>
        <end position="89"/>
    </location>
</feature>
<evidence type="ECO:0000259" key="8">
    <source>
        <dbReference type="Pfam" id="PF08281"/>
    </source>
</evidence>
<dbReference type="InterPro" id="IPR036388">
    <property type="entry name" value="WH-like_DNA-bd_sf"/>
</dbReference>
<evidence type="ECO:0000313" key="10">
    <source>
        <dbReference type="Proteomes" id="UP000184236"/>
    </source>
</evidence>
<dbReference type="SUPFAM" id="SSF88946">
    <property type="entry name" value="Sigma2 domain of RNA polymerase sigma factors"/>
    <property type="match status" value="1"/>
</dbReference>
<evidence type="ECO:0000256" key="5">
    <source>
        <dbReference type="ARBA" id="ARBA00023163"/>
    </source>
</evidence>
<dbReference type="Pfam" id="PF04542">
    <property type="entry name" value="Sigma70_r2"/>
    <property type="match status" value="1"/>
</dbReference>
<comment type="similarity">
    <text evidence="1 6">Belongs to the sigma-70 factor family. ECF subfamily.</text>
</comment>
<dbReference type="EMBL" id="FQVO01000014">
    <property type="protein sequence ID" value="SHF32155.1"/>
    <property type="molecule type" value="Genomic_DNA"/>
</dbReference>
<dbReference type="Gene3D" id="1.10.10.10">
    <property type="entry name" value="Winged helix-like DNA-binding domain superfamily/Winged helix DNA-binding domain"/>
    <property type="match status" value="1"/>
</dbReference>
<evidence type="ECO:0000256" key="3">
    <source>
        <dbReference type="ARBA" id="ARBA00023082"/>
    </source>
</evidence>
<sequence>MNFRDLIFESRLFNMTKNETFKNWIEQCSAPLLRRAVYLLSDKAEAEDIVQEVFISAFSSYESFEGKSQPLTWLMTILNRKVADFYRKKYKSEPNIKLDHFFDDDGAWKNNDILNDWNAGNEDTELLDNKDFNKTLEDCLEDLPSRWKIPMKLYYLEEKKAPEVSQVLDISTTNLWKILQRGRMQLRECLEMNWFANQN</sequence>
<dbReference type="InterPro" id="IPR013249">
    <property type="entry name" value="RNA_pol_sigma70_r4_t2"/>
</dbReference>